<evidence type="ECO:0000313" key="2">
    <source>
        <dbReference type="Proteomes" id="UP000503162"/>
    </source>
</evidence>
<proteinExistence type="predicted"/>
<protein>
    <submittedName>
        <fullName evidence="1">HprK-related kinase A</fullName>
    </submittedName>
</protein>
<reference evidence="1 2" key="1">
    <citation type="submission" date="2020-03" db="EMBL/GenBank/DDBJ databases">
        <title>Hydrogenophaga sp. nov. isolated from cyanobacterial mat.</title>
        <authorList>
            <person name="Thorat V."/>
            <person name="Kirdat K."/>
            <person name="Tiwarekar B."/>
            <person name="Costa E.D."/>
            <person name="Yadav A."/>
        </authorList>
    </citation>
    <scope>NUCLEOTIDE SEQUENCE [LARGE SCALE GENOMIC DNA]</scope>
    <source>
        <strain evidence="1 2">BA0156</strain>
    </source>
</reference>
<keyword evidence="1" id="KW-0808">Transferase</keyword>
<dbReference type="EMBL" id="CP049989">
    <property type="protein sequence ID" value="QIM51912.1"/>
    <property type="molecule type" value="Genomic_DNA"/>
</dbReference>
<dbReference type="Proteomes" id="UP000503162">
    <property type="component" value="Chromosome"/>
</dbReference>
<dbReference type="Gene3D" id="3.40.50.300">
    <property type="entry name" value="P-loop containing nucleotide triphosphate hydrolases"/>
    <property type="match status" value="1"/>
</dbReference>
<gene>
    <name evidence="1" type="ORF">G9Q37_07045</name>
</gene>
<keyword evidence="2" id="KW-1185">Reference proteome</keyword>
<accession>A0A6G8IFG5</accession>
<dbReference type="InterPro" id="IPR027600">
    <property type="entry name" value="HprK-rel_A"/>
</dbReference>
<sequence>MSAALRVGDLSRAELGERLAGPGVVLAIPPFNVHLRSPIPVVADGVHRLYAAHAVLDATEAFCDFHIGLVPRRGWSGALCELDVDGMRPFTPLARGEAFALFEWGLNWCVTSHCHGWITIHAAVLERDGLAVLLPGPPGSGKSTLCAWLMHQGWRLLSDELALIDPGHGGLTASPRPISLKNRSIEVISQRVPGAVIGPVAHDTAKGMVAHLQASPDSLARAHERATPRWIVLPRFSAGASLTTEALDRPTALVEFTSNSFNYHVHGPQGFERLAATVEACDTLRLSYGDLDEAAAWFDALVQAQRRAAVDEGAGA</sequence>
<dbReference type="InterPro" id="IPR027417">
    <property type="entry name" value="P-loop_NTPase"/>
</dbReference>
<dbReference type="AlphaFoldDB" id="A0A6G8IFG5"/>
<dbReference type="NCBIfam" id="TIGR04352">
    <property type="entry name" value="HprK_rel_A"/>
    <property type="match status" value="1"/>
</dbReference>
<name>A0A6G8IFG5_9BURK</name>
<dbReference type="RefSeq" id="WP_166226497.1">
    <property type="nucleotide sequence ID" value="NZ_CP049989.1"/>
</dbReference>
<organism evidence="1 2">
    <name type="scientific">Hydrogenophaga crocea</name>
    <dbReference type="NCBI Taxonomy" id="2716225"/>
    <lineage>
        <taxon>Bacteria</taxon>
        <taxon>Pseudomonadati</taxon>
        <taxon>Pseudomonadota</taxon>
        <taxon>Betaproteobacteria</taxon>
        <taxon>Burkholderiales</taxon>
        <taxon>Comamonadaceae</taxon>
        <taxon>Hydrogenophaga</taxon>
    </lineage>
</organism>
<keyword evidence="1" id="KW-0418">Kinase</keyword>
<evidence type="ECO:0000313" key="1">
    <source>
        <dbReference type="EMBL" id="QIM51912.1"/>
    </source>
</evidence>
<dbReference type="KEGG" id="hcz:G9Q37_07045"/>
<dbReference type="SUPFAM" id="SSF53795">
    <property type="entry name" value="PEP carboxykinase-like"/>
    <property type="match status" value="1"/>
</dbReference>
<dbReference type="GO" id="GO:0016301">
    <property type="term" value="F:kinase activity"/>
    <property type="evidence" value="ECO:0007669"/>
    <property type="project" value="UniProtKB-KW"/>
</dbReference>